<evidence type="ECO:0000256" key="5">
    <source>
        <dbReference type="ARBA" id="ARBA00023187"/>
    </source>
</evidence>
<dbReference type="PIRSF" id="PIRSF017706">
    <property type="entry name" value="TFIP11"/>
    <property type="match status" value="1"/>
</dbReference>
<sequence length="836" mass="95726">MDDDVEVEDFEITDRDLMEGFGLGFRRHRMTREEAIYGMWAERDSDDDEGPRGYSKKRKKDYTKPLNFVSGGIVQKGKDKNLDDDDTASVGSSASERGPGSGRSSPVVKDKKLFKSTGIKKDVSSLGSQAFANKVRKAGKDIGSWEKHTKGIGMKLLQQMGYEPGKGLGKEGQGIVLPVEAFKREGRGALGSYGPERTKKAQELRPHYDEEEEEDEKFREQLQQWKKTDEGYSKPKYVYKTADEVKASGGSKKGPSISLKHSKIKVVDMTGPETKILTGYGSLAQQHAKPGEVPPTTLVRDTEAAFSMPELTYNLNLLIDMAETDIIQADRQLKYERDLVVNLKHEEEKLTAVLEREEKDIKRLMDVINMIDRCRQESLSPDDDTLTLDKCEEIFNTLQEDYYEEFKMYDLASLAEPLVFSLLRKHFEGWQPLADPSHGFEVMIRWREILEKKEAENSAFTLTLAQGLSHGEEKMKMYDRLVWEVWMPFLRSAICSWNCRNYDPMVSLLNVWTPVFPQWITDNIRDQLIIPRIQAEVDLWDPLTDTVPVHAWIHPWLPLMGEHLEPLYQPIRFKLASALTNWHPSDPSAKMILQPWTKVFSKGTMDAFILRSIYPKLSQCLAEFIINPHQQHLEPFHWVMEWKDIITQQHFVSLLEKHFFSRWIQVLRGWLSVSPNYDEVIQWYSGWKGMFSEDLLNNPSVKVHFNRALDVMNQAVTSPGGILQPGAKENIAYLTSTERRREAEAAALAAAVEKQKAEAARNVASQNVPSNFKDLIQKLAEDNNLLFMPIPNRRFEGKALYSLGKVTLYIERGVVFVHTQGVWKPVSLQDLMMIAK</sequence>
<feature type="coiled-coil region" evidence="8">
    <location>
        <begin position="340"/>
        <end position="367"/>
    </location>
</feature>
<evidence type="ECO:0000256" key="6">
    <source>
        <dbReference type="ARBA" id="ARBA00023242"/>
    </source>
</evidence>
<organism evidence="11 12">
    <name type="scientific">Porites lobata</name>
    <dbReference type="NCBI Taxonomy" id="104759"/>
    <lineage>
        <taxon>Eukaryota</taxon>
        <taxon>Metazoa</taxon>
        <taxon>Cnidaria</taxon>
        <taxon>Anthozoa</taxon>
        <taxon>Hexacorallia</taxon>
        <taxon>Scleractinia</taxon>
        <taxon>Fungiina</taxon>
        <taxon>Poritidae</taxon>
        <taxon>Porites</taxon>
    </lineage>
</organism>
<keyword evidence="3 7" id="KW-0507">mRNA processing</keyword>
<evidence type="ECO:0000256" key="3">
    <source>
        <dbReference type="ARBA" id="ARBA00022664"/>
    </source>
</evidence>
<dbReference type="PANTHER" id="PTHR23329">
    <property type="entry name" value="TUFTELIN-INTERACTING PROTEIN 11-RELATED"/>
    <property type="match status" value="1"/>
</dbReference>
<evidence type="ECO:0000256" key="1">
    <source>
        <dbReference type="ARBA" id="ARBA00004123"/>
    </source>
</evidence>
<protein>
    <recommendedName>
        <fullName evidence="10">G-patch domain-containing protein</fullName>
    </recommendedName>
</protein>
<comment type="similarity">
    <text evidence="2 7">Belongs to the TFP11/STIP family.</text>
</comment>
<dbReference type="EMBL" id="CALNXK010000064">
    <property type="protein sequence ID" value="CAH3140343.1"/>
    <property type="molecule type" value="Genomic_DNA"/>
</dbReference>
<evidence type="ECO:0000313" key="11">
    <source>
        <dbReference type="EMBL" id="CAH3140343.1"/>
    </source>
</evidence>
<dbReference type="InterPro" id="IPR000467">
    <property type="entry name" value="G_patch_dom"/>
</dbReference>
<comment type="caution">
    <text evidence="11">The sequence shown here is derived from an EMBL/GenBank/DDBJ whole genome shotgun (WGS) entry which is preliminary data.</text>
</comment>
<dbReference type="InterPro" id="IPR022159">
    <property type="entry name" value="STIP/TFIP11_N"/>
</dbReference>
<name>A0ABN8PBK5_9CNID</name>
<dbReference type="SMART" id="SM00443">
    <property type="entry name" value="G_patch"/>
    <property type="match status" value="1"/>
</dbReference>
<dbReference type="InterPro" id="IPR022783">
    <property type="entry name" value="GCFC_dom"/>
</dbReference>
<keyword evidence="6 7" id="KW-0539">Nucleus</keyword>
<evidence type="ECO:0000256" key="4">
    <source>
        <dbReference type="ARBA" id="ARBA00022728"/>
    </source>
</evidence>
<feature type="compositionally biased region" description="Basic and acidic residues" evidence="9">
    <location>
        <begin position="196"/>
        <end position="208"/>
    </location>
</feature>
<dbReference type="Pfam" id="PF01585">
    <property type="entry name" value="G-patch"/>
    <property type="match status" value="1"/>
</dbReference>
<comment type="subcellular location">
    <subcellularLocation>
        <location evidence="1 7">Nucleus</location>
    </subcellularLocation>
</comment>
<feature type="domain" description="G-patch" evidence="10">
    <location>
        <begin position="149"/>
        <end position="195"/>
    </location>
</feature>
<feature type="region of interest" description="Disordered" evidence="9">
    <location>
        <begin position="187"/>
        <end position="216"/>
    </location>
</feature>
<evidence type="ECO:0000256" key="7">
    <source>
        <dbReference type="PIRNR" id="PIRNR017706"/>
    </source>
</evidence>
<keyword evidence="4 7" id="KW-0747">Spliceosome</keyword>
<feature type="compositionally biased region" description="Low complexity" evidence="9">
    <location>
        <begin position="91"/>
        <end position="106"/>
    </location>
</feature>
<dbReference type="PROSITE" id="PS50174">
    <property type="entry name" value="G_PATCH"/>
    <property type="match status" value="1"/>
</dbReference>
<feature type="region of interest" description="Disordered" evidence="9">
    <location>
        <begin position="41"/>
        <end position="113"/>
    </location>
</feature>
<evidence type="ECO:0000259" key="10">
    <source>
        <dbReference type="PROSITE" id="PS50174"/>
    </source>
</evidence>
<dbReference type="PANTHER" id="PTHR23329:SF1">
    <property type="entry name" value="TUFTELIN-INTERACTING PROTEIN 11"/>
    <property type="match status" value="1"/>
</dbReference>
<keyword evidence="5 7" id="KW-0508">mRNA splicing</keyword>
<gene>
    <name evidence="11" type="ORF">PLOB_00041200</name>
</gene>
<keyword evidence="12" id="KW-1185">Reference proteome</keyword>
<evidence type="ECO:0000256" key="8">
    <source>
        <dbReference type="SAM" id="Coils"/>
    </source>
</evidence>
<evidence type="ECO:0000256" key="2">
    <source>
        <dbReference type="ARBA" id="ARBA00010900"/>
    </source>
</evidence>
<reference evidence="11 12" key="1">
    <citation type="submission" date="2022-05" db="EMBL/GenBank/DDBJ databases">
        <authorList>
            <consortium name="Genoscope - CEA"/>
            <person name="William W."/>
        </authorList>
    </citation>
    <scope>NUCLEOTIDE SEQUENCE [LARGE SCALE GENOMIC DNA]</scope>
</reference>
<dbReference type="InterPro" id="IPR045211">
    <property type="entry name" value="TFP11/STIP/Ntr1"/>
</dbReference>
<evidence type="ECO:0000256" key="9">
    <source>
        <dbReference type="SAM" id="MobiDB-lite"/>
    </source>
</evidence>
<keyword evidence="8" id="KW-0175">Coiled coil</keyword>
<dbReference type="Pfam" id="PF07842">
    <property type="entry name" value="GCFC"/>
    <property type="match status" value="1"/>
</dbReference>
<accession>A0ABN8PBK5</accession>
<dbReference type="Proteomes" id="UP001159405">
    <property type="component" value="Unassembled WGS sequence"/>
</dbReference>
<dbReference type="Pfam" id="PF12457">
    <property type="entry name" value="TIP_N"/>
    <property type="match status" value="1"/>
</dbReference>
<evidence type="ECO:0000313" key="12">
    <source>
        <dbReference type="Proteomes" id="UP001159405"/>
    </source>
</evidence>
<proteinExistence type="inferred from homology"/>
<dbReference type="InterPro" id="IPR024933">
    <property type="entry name" value="TFP11"/>
</dbReference>